<dbReference type="GO" id="GO:0003677">
    <property type="term" value="F:DNA binding"/>
    <property type="evidence" value="ECO:0007669"/>
    <property type="project" value="InterPro"/>
</dbReference>
<dbReference type="GO" id="GO:0009007">
    <property type="term" value="F:site-specific DNA-methyltransferase (adenine-specific) activity"/>
    <property type="evidence" value="ECO:0007669"/>
    <property type="project" value="UniProtKB-EC"/>
</dbReference>
<dbReference type="InterPro" id="IPR022749">
    <property type="entry name" value="D12N6_MeTrfase_N"/>
</dbReference>
<evidence type="ECO:0000256" key="1">
    <source>
        <dbReference type="ARBA" id="ARBA00011900"/>
    </source>
</evidence>
<evidence type="ECO:0000313" key="10">
    <source>
        <dbReference type="EMBL" id="CBH75069.1"/>
    </source>
</evidence>
<keyword evidence="3" id="KW-0808">Transferase</keyword>
<proteinExistence type="predicted"/>
<feature type="domain" description="DNA methylase adenine-specific" evidence="8">
    <location>
        <begin position="191"/>
        <end position="512"/>
    </location>
</feature>
<evidence type="ECO:0000256" key="4">
    <source>
        <dbReference type="ARBA" id="ARBA00022691"/>
    </source>
</evidence>
<feature type="domain" description="N6 adenine-specific DNA methyltransferase N-terminal" evidence="9">
    <location>
        <begin position="53"/>
        <end position="170"/>
    </location>
</feature>
<dbReference type="PROSITE" id="PS00092">
    <property type="entry name" value="N6_MTASE"/>
    <property type="match status" value="1"/>
</dbReference>
<feature type="region of interest" description="Disordered" evidence="7">
    <location>
        <begin position="1"/>
        <end position="34"/>
    </location>
</feature>
<dbReference type="PRINTS" id="PR00507">
    <property type="entry name" value="N12N6MTFRASE"/>
</dbReference>
<dbReference type="Gene3D" id="3.40.50.150">
    <property type="entry name" value="Vaccinia Virus protein VP39"/>
    <property type="match status" value="1"/>
</dbReference>
<keyword evidence="4" id="KW-0949">S-adenosyl-L-methionine</keyword>
<dbReference type="InterPro" id="IPR052916">
    <property type="entry name" value="Type-I_RE_MTase_Subunit"/>
</dbReference>
<sequence length="553" mass="60813">MPRKMHEGKARPKSSVAANTAPHGGEAPVIKGKGRAVQAPQRAAGSGEVLNFEAKLWSMADQLRGAMDASEYKHPVLGLIFLKYISDAFEELHAELASDPESDAEDRDEYTARNIFWVPAAARWSQIAASAKSPQIGEIVDTAMIEIERDNPRLRGVLPKEYAKPSLGSTRLGAIVDLVNGIGLGNAEARKHDVIGRVYEYFLGRFANAEGKAGGEFYTPRPVVRLLVEAIEPYKGRVFDPCCGSGGMFVQSEQFVLAHGGKIGDVSIYGQESNHTTWRLAMMNLAIRGIEAHIEWNEGGSFLQDAFPDLKADFILANPPFNDSEWGGQGLRDDKRWKFGIPPAGNSNYAWIEHFVHHLAPTGVAAFVMANGSMSSNQSGEGEIRRNLIEAEHGGLVDCVIALPGQLFYTTQIPVCVWILARHRRNHKFRDRTDEVLFIDARKMGEMTDRTHKTLRDEDIAKIAGVYHAWRGKDGGYADVPGFCKAATLEEVRKHGHVLTPGRYVGTEELEDDGEPFAEKMARLTGLLREQQAAGAELDSAIAANLRGLGFWP</sequence>
<dbReference type="GO" id="GO:0032259">
    <property type="term" value="P:methylation"/>
    <property type="evidence" value="ECO:0007669"/>
    <property type="project" value="UniProtKB-KW"/>
</dbReference>
<dbReference type="InterPro" id="IPR002052">
    <property type="entry name" value="DNA_methylase_N6_adenine_CS"/>
</dbReference>
<dbReference type="PANTHER" id="PTHR42998:SF1">
    <property type="entry name" value="TYPE I RESTRICTION ENZYME HINDI METHYLASE SUBUNIT"/>
    <property type="match status" value="1"/>
</dbReference>
<evidence type="ECO:0000256" key="5">
    <source>
        <dbReference type="ARBA" id="ARBA00022747"/>
    </source>
</evidence>
<dbReference type="Pfam" id="PF02384">
    <property type="entry name" value="N6_Mtase"/>
    <property type="match status" value="1"/>
</dbReference>
<evidence type="ECO:0000256" key="6">
    <source>
        <dbReference type="ARBA" id="ARBA00047942"/>
    </source>
</evidence>
<dbReference type="EMBL" id="CABL01000005">
    <property type="protein sequence ID" value="CBH75069.1"/>
    <property type="molecule type" value="Genomic_DNA"/>
</dbReference>
<dbReference type="InterPro" id="IPR038333">
    <property type="entry name" value="T1MK-like_N_sf"/>
</dbReference>
<accession>E6PF33</accession>
<dbReference type="SUPFAM" id="SSF53335">
    <property type="entry name" value="S-adenosyl-L-methionine-dependent methyltransferases"/>
    <property type="match status" value="1"/>
</dbReference>
<dbReference type="InterPro" id="IPR003356">
    <property type="entry name" value="DNA_methylase_A-5"/>
</dbReference>
<dbReference type="PANTHER" id="PTHR42998">
    <property type="entry name" value="TYPE I RESTRICTION ENZYME HINDVIIP M PROTEIN-RELATED"/>
    <property type="match status" value="1"/>
</dbReference>
<evidence type="ECO:0000256" key="2">
    <source>
        <dbReference type="ARBA" id="ARBA00022603"/>
    </source>
</evidence>
<comment type="caution">
    <text evidence="10">The sequence shown here is derived from an EMBL/GenBank/DDBJ whole genome shotgun (WGS) entry which is preliminary data.</text>
</comment>
<keyword evidence="5" id="KW-0680">Restriction system</keyword>
<dbReference type="GO" id="GO:0009307">
    <property type="term" value="P:DNA restriction-modification system"/>
    <property type="evidence" value="ECO:0007669"/>
    <property type="project" value="UniProtKB-KW"/>
</dbReference>
<dbReference type="Pfam" id="PF12161">
    <property type="entry name" value="HsdM_N"/>
    <property type="match status" value="1"/>
</dbReference>
<organism evidence="10">
    <name type="scientific">mine drainage metagenome</name>
    <dbReference type="NCBI Taxonomy" id="410659"/>
    <lineage>
        <taxon>unclassified sequences</taxon>
        <taxon>metagenomes</taxon>
        <taxon>ecological metagenomes</taxon>
    </lineage>
</organism>
<evidence type="ECO:0000259" key="9">
    <source>
        <dbReference type="Pfam" id="PF12161"/>
    </source>
</evidence>
<evidence type="ECO:0000256" key="3">
    <source>
        <dbReference type="ARBA" id="ARBA00022679"/>
    </source>
</evidence>
<dbReference type="AlphaFoldDB" id="E6PF33"/>
<evidence type="ECO:0000259" key="8">
    <source>
        <dbReference type="Pfam" id="PF02384"/>
    </source>
</evidence>
<keyword evidence="2" id="KW-0489">Methyltransferase</keyword>
<dbReference type="GO" id="GO:0008170">
    <property type="term" value="F:N-methyltransferase activity"/>
    <property type="evidence" value="ECO:0007669"/>
    <property type="project" value="InterPro"/>
</dbReference>
<reference evidence="10" key="1">
    <citation type="submission" date="2009-10" db="EMBL/GenBank/DDBJ databases">
        <title>Diversity of trophic interactions inside an arsenic-rich microbial ecosystem.</title>
        <authorList>
            <person name="Bertin P.N."/>
            <person name="Heinrich-Salmeron A."/>
            <person name="Pelletier E."/>
            <person name="Goulhen-Chollet F."/>
            <person name="Arsene-Ploetze F."/>
            <person name="Gallien S."/>
            <person name="Calteau A."/>
            <person name="Vallenet D."/>
            <person name="Casiot C."/>
            <person name="Chane-Woon-Ming B."/>
            <person name="Giloteaux L."/>
            <person name="Barakat M."/>
            <person name="Bonnefoy V."/>
            <person name="Bruneel O."/>
            <person name="Chandler M."/>
            <person name="Cleiss J."/>
            <person name="Duran R."/>
            <person name="Elbaz-Poulichet F."/>
            <person name="Fonknechten N."/>
            <person name="Lauga B."/>
            <person name="Mornico D."/>
            <person name="Ortet P."/>
            <person name="Schaeffer C."/>
            <person name="Siguier P."/>
            <person name="Alexander Thil Smith A."/>
            <person name="Van Dorsselaer A."/>
            <person name="Weissenbach J."/>
            <person name="Medigue C."/>
            <person name="Le Paslier D."/>
        </authorList>
    </citation>
    <scope>NUCLEOTIDE SEQUENCE</scope>
</reference>
<dbReference type="InterPro" id="IPR029063">
    <property type="entry name" value="SAM-dependent_MTases_sf"/>
</dbReference>
<feature type="compositionally biased region" description="Basic and acidic residues" evidence="7">
    <location>
        <begin position="1"/>
        <end position="10"/>
    </location>
</feature>
<gene>
    <name evidence="10" type="primary">hsdM</name>
    <name evidence="10" type="ORF">CARN1_0244</name>
</gene>
<name>E6PF33_9ZZZZ</name>
<evidence type="ECO:0000256" key="7">
    <source>
        <dbReference type="SAM" id="MobiDB-lite"/>
    </source>
</evidence>
<dbReference type="EC" id="2.1.1.72" evidence="1"/>
<comment type="catalytic activity">
    <reaction evidence="6">
        <text>a 2'-deoxyadenosine in DNA + S-adenosyl-L-methionine = an N(6)-methyl-2'-deoxyadenosine in DNA + S-adenosyl-L-homocysteine + H(+)</text>
        <dbReference type="Rhea" id="RHEA:15197"/>
        <dbReference type="Rhea" id="RHEA-COMP:12418"/>
        <dbReference type="Rhea" id="RHEA-COMP:12419"/>
        <dbReference type="ChEBI" id="CHEBI:15378"/>
        <dbReference type="ChEBI" id="CHEBI:57856"/>
        <dbReference type="ChEBI" id="CHEBI:59789"/>
        <dbReference type="ChEBI" id="CHEBI:90615"/>
        <dbReference type="ChEBI" id="CHEBI:90616"/>
        <dbReference type="EC" id="2.1.1.72"/>
    </reaction>
</comment>
<protein>
    <recommendedName>
        <fullName evidence="1">site-specific DNA-methyltransferase (adenine-specific)</fullName>
        <ecNumber evidence="1">2.1.1.72</ecNumber>
    </recommendedName>
</protein>
<dbReference type="Gene3D" id="1.20.1260.30">
    <property type="match status" value="1"/>
</dbReference>